<keyword evidence="1" id="KW-0238">DNA-binding</keyword>
<dbReference type="AlphaFoldDB" id="A0A9D1RTM5"/>
<dbReference type="PROSITE" id="PS50943">
    <property type="entry name" value="HTH_CROC1"/>
    <property type="match status" value="1"/>
</dbReference>
<feature type="domain" description="HTH cro/C1-type" evidence="3">
    <location>
        <begin position="7"/>
        <end position="61"/>
    </location>
</feature>
<protein>
    <submittedName>
        <fullName evidence="4">Helix-turn-helix domain-containing protein</fullName>
    </submittedName>
</protein>
<feature type="transmembrane region" description="Helical" evidence="2">
    <location>
        <begin position="241"/>
        <end position="264"/>
    </location>
</feature>
<feature type="transmembrane region" description="Helical" evidence="2">
    <location>
        <begin position="217"/>
        <end position="235"/>
    </location>
</feature>
<feature type="transmembrane region" description="Helical" evidence="2">
    <location>
        <begin position="156"/>
        <end position="174"/>
    </location>
</feature>
<feature type="transmembrane region" description="Helical" evidence="2">
    <location>
        <begin position="117"/>
        <end position="136"/>
    </location>
</feature>
<dbReference type="InterPro" id="IPR010982">
    <property type="entry name" value="Lambda_DNA-bd_dom_sf"/>
</dbReference>
<feature type="transmembrane region" description="Helical" evidence="2">
    <location>
        <begin position="92"/>
        <end position="111"/>
    </location>
</feature>
<keyword evidence="2" id="KW-0472">Membrane</keyword>
<name>A0A9D1RTM5_9FIRM</name>
<dbReference type="Gene3D" id="1.10.260.40">
    <property type="entry name" value="lambda repressor-like DNA-binding domains"/>
    <property type="match status" value="1"/>
</dbReference>
<accession>A0A9D1RTM5</accession>
<dbReference type="CDD" id="cd00093">
    <property type="entry name" value="HTH_XRE"/>
    <property type="match status" value="1"/>
</dbReference>
<reference evidence="4" key="2">
    <citation type="submission" date="2021-04" db="EMBL/GenBank/DDBJ databases">
        <authorList>
            <person name="Gilroy R."/>
        </authorList>
    </citation>
    <scope>NUCLEOTIDE SEQUENCE</scope>
    <source>
        <strain evidence="4">ChiGjej6B6-1540</strain>
    </source>
</reference>
<feature type="transmembrane region" description="Helical" evidence="2">
    <location>
        <begin position="186"/>
        <end position="205"/>
    </location>
</feature>
<organism evidence="4 5">
    <name type="scientific">Candidatus Flavonifractor merdipullorum</name>
    <dbReference type="NCBI Taxonomy" id="2838590"/>
    <lineage>
        <taxon>Bacteria</taxon>
        <taxon>Bacillati</taxon>
        <taxon>Bacillota</taxon>
        <taxon>Clostridia</taxon>
        <taxon>Eubacteriales</taxon>
        <taxon>Oscillospiraceae</taxon>
        <taxon>Flavonifractor</taxon>
    </lineage>
</organism>
<evidence type="ECO:0000259" key="3">
    <source>
        <dbReference type="PROSITE" id="PS50943"/>
    </source>
</evidence>
<sequence length="271" mass="30541">MSLGETIYTLRTRRNLSQGDLAEQLDVSRQSISKWETDRSVPELDKLVKMSRLFGVSLDELVLGAEKGPAEERGENPTSQPLPPGGLRARKVISIVLFVLAALMILLLTIIGSWSGLLIGLMFASPFLACGILCLVTRKHTGLWCAWTVYFLVEEYFRYASGISWTLTLMTPYFEPSMNNIRLAVAWVELLVLAALIVVTVIRFHKVPLDWTGPNRWRMIGGFVLYAALHLPIPMPVAVQWYILSWVKIILLTVLLVNIIRILYTARQSKT</sequence>
<proteinExistence type="predicted"/>
<comment type="caution">
    <text evidence="4">The sequence shown here is derived from an EMBL/GenBank/DDBJ whole genome shotgun (WGS) entry which is preliminary data.</text>
</comment>
<dbReference type="PANTHER" id="PTHR46558">
    <property type="entry name" value="TRACRIPTIONAL REGULATORY PROTEIN-RELATED-RELATED"/>
    <property type="match status" value="1"/>
</dbReference>
<dbReference type="SUPFAM" id="SSF47413">
    <property type="entry name" value="lambda repressor-like DNA-binding domains"/>
    <property type="match status" value="1"/>
</dbReference>
<dbReference type="GO" id="GO:0003677">
    <property type="term" value="F:DNA binding"/>
    <property type="evidence" value="ECO:0007669"/>
    <property type="project" value="UniProtKB-KW"/>
</dbReference>
<dbReference type="InterPro" id="IPR001387">
    <property type="entry name" value="Cro/C1-type_HTH"/>
</dbReference>
<evidence type="ECO:0000256" key="2">
    <source>
        <dbReference type="SAM" id="Phobius"/>
    </source>
</evidence>
<keyword evidence="2" id="KW-1133">Transmembrane helix</keyword>
<evidence type="ECO:0000256" key="1">
    <source>
        <dbReference type="ARBA" id="ARBA00023125"/>
    </source>
</evidence>
<gene>
    <name evidence="4" type="ORF">H9868_05420</name>
</gene>
<dbReference type="Proteomes" id="UP000824192">
    <property type="component" value="Unassembled WGS sequence"/>
</dbReference>
<dbReference type="SMART" id="SM00530">
    <property type="entry name" value="HTH_XRE"/>
    <property type="match status" value="1"/>
</dbReference>
<dbReference type="Pfam" id="PF01381">
    <property type="entry name" value="HTH_3"/>
    <property type="match status" value="1"/>
</dbReference>
<keyword evidence="2" id="KW-0812">Transmembrane</keyword>
<dbReference type="EMBL" id="DXGA01000107">
    <property type="protein sequence ID" value="HIW93964.1"/>
    <property type="molecule type" value="Genomic_DNA"/>
</dbReference>
<reference evidence="4" key="1">
    <citation type="journal article" date="2021" name="PeerJ">
        <title>Extensive microbial diversity within the chicken gut microbiome revealed by metagenomics and culture.</title>
        <authorList>
            <person name="Gilroy R."/>
            <person name="Ravi A."/>
            <person name="Getino M."/>
            <person name="Pursley I."/>
            <person name="Horton D.L."/>
            <person name="Alikhan N.F."/>
            <person name="Baker D."/>
            <person name="Gharbi K."/>
            <person name="Hall N."/>
            <person name="Watson M."/>
            <person name="Adriaenssens E.M."/>
            <person name="Foster-Nyarko E."/>
            <person name="Jarju S."/>
            <person name="Secka A."/>
            <person name="Antonio M."/>
            <person name="Oren A."/>
            <person name="Chaudhuri R.R."/>
            <person name="La Ragione R."/>
            <person name="Hildebrand F."/>
            <person name="Pallen M.J."/>
        </authorList>
    </citation>
    <scope>NUCLEOTIDE SEQUENCE</scope>
    <source>
        <strain evidence="4">ChiGjej6B6-1540</strain>
    </source>
</reference>
<evidence type="ECO:0000313" key="5">
    <source>
        <dbReference type="Proteomes" id="UP000824192"/>
    </source>
</evidence>
<dbReference type="PANTHER" id="PTHR46558:SF13">
    <property type="entry name" value="HTH-TYPE TRANSCRIPTIONAL REGULATOR IMMR"/>
    <property type="match status" value="1"/>
</dbReference>
<evidence type="ECO:0000313" key="4">
    <source>
        <dbReference type="EMBL" id="HIW93964.1"/>
    </source>
</evidence>